<dbReference type="AlphaFoldDB" id="A0A0E9PLQ3"/>
<organism evidence="1">
    <name type="scientific">Anguilla anguilla</name>
    <name type="common">European freshwater eel</name>
    <name type="synonym">Muraena anguilla</name>
    <dbReference type="NCBI Taxonomy" id="7936"/>
    <lineage>
        <taxon>Eukaryota</taxon>
        <taxon>Metazoa</taxon>
        <taxon>Chordata</taxon>
        <taxon>Craniata</taxon>
        <taxon>Vertebrata</taxon>
        <taxon>Euteleostomi</taxon>
        <taxon>Actinopterygii</taxon>
        <taxon>Neopterygii</taxon>
        <taxon>Teleostei</taxon>
        <taxon>Anguilliformes</taxon>
        <taxon>Anguillidae</taxon>
        <taxon>Anguilla</taxon>
    </lineage>
</organism>
<name>A0A0E9PLQ3_ANGAN</name>
<sequence>MKCIKPKQTYGAKLHLPNYKVKSIPVYLYYTC</sequence>
<dbReference type="EMBL" id="GBXM01103557">
    <property type="protein sequence ID" value="JAH05020.1"/>
    <property type="molecule type" value="Transcribed_RNA"/>
</dbReference>
<evidence type="ECO:0000313" key="1">
    <source>
        <dbReference type="EMBL" id="JAH05020.1"/>
    </source>
</evidence>
<reference evidence="1" key="2">
    <citation type="journal article" date="2015" name="Fish Shellfish Immunol.">
        <title>Early steps in the European eel (Anguilla anguilla)-Vibrio vulnificus interaction in the gills: Role of the RtxA13 toxin.</title>
        <authorList>
            <person name="Callol A."/>
            <person name="Pajuelo D."/>
            <person name="Ebbesson L."/>
            <person name="Teles M."/>
            <person name="MacKenzie S."/>
            <person name="Amaro C."/>
        </authorList>
    </citation>
    <scope>NUCLEOTIDE SEQUENCE</scope>
</reference>
<proteinExistence type="predicted"/>
<reference evidence="1" key="1">
    <citation type="submission" date="2014-11" db="EMBL/GenBank/DDBJ databases">
        <authorList>
            <person name="Amaro Gonzalez C."/>
        </authorList>
    </citation>
    <scope>NUCLEOTIDE SEQUENCE</scope>
</reference>
<protein>
    <submittedName>
        <fullName evidence="1">Uncharacterized protein</fullName>
    </submittedName>
</protein>
<accession>A0A0E9PLQ3</accession>